<protein>
    <submittedName>
        <fullName evidence="2">Uncharacterized protein</fullName>
    </submittedName>
</protein>
<feature type="region of interest" description="Disordered" evidence="1">
    <location>
        <begin position="45"/>
        <end position="68"/>
    </location>
</feature>
<feature type="compositionally biased region" description="Polar residues" evidence="1">
    <location>
        <begin position="53"/>
        <end position="68"/>
    </location>
</feature>
<dbReference type="EMBL" id="JAWCUI010000006">
    <property type="protein sequence ID" value="KAL1901929.1"/>
    <property type="molecule type" value="Genomic_DNA"/>
</dbReference>
<evidence type="ECO:0000313" key="2">
    <source>
        <dbReference type="EMBL" id="KAL1901929.1"/>
    </source>
</evidence>
<organism evidence="2 3">
    <name type="scientific">Sporothrix stenoceras</name>
    <dbReference type="NCBI Taxonomy" id="5173"/>
    <lineage>
        <taxon>Eukaryota</taxon>
        <taxon>Fungi</taxon>
        <taxon>Dikarya</taxon>
        <taxon>Ascomycota</taxon>
        <taxon>Pezizomycotina</taxon>
        <taxon>Sordariomycetes</taxon>
        <taxon>Sordariomycetidae</taxon>
        <taxon>Ophiostomatales</taxon>
        <taxon>Ophiostomataceae</taxon>
        <taxon>Sporothrix</taxon>
    </lineage>
</organism>
<proteinExistence type="predicted"/>
<comment type="caution">
    <text evidence="2">The sequence shown here is derived from an EMBL/GenBank/DDBJ whole genome shotgun (WGS) entry which is preliminary data.</text>
</comment>
<reference evidence="2 3" key="1">
    <citation type="journal article" date="2024" name="IMA Fungus">
        <title>IMA Genome - F19 : A genome assembly and annotation guide to empower mycologists, including annotated draft genome sequences of Ceratocystis pirilliformis, Diaporthe australafricana, Fusarium ophioides, Paecilomyces lecythidis, and Sporothrix stenoceras.</title>
        <authorList>
            <person name="Aylward J."/>
            <person name="Wilson A.M."/>
            <person name="Visagie C.M."/>
            <person name="Spraker J."/>
            <person name="Barnes I."/>
            <person name="Buitendag C."/>
            <person name="Ceriani C."/>
            <person name="Del Mar Angel L."/>
            <person name="du Plessis D."/>
            <person name="Fuchs T."/>
            <person name="Gasser K."/>
            <person name="Kramer D."/>
            <person name="Li W."/>
            <person name="Munsamy K."/>
            <person name="Piso A."/>
            <person name="Price J.L."/>
            <person name="Sonnekus B."/>
            <person name="Thomas C."/>
            <person name="van der Nest A."/>
            <person name="van Dijk A."/>
            <person name="van Heerden A."/>
            <person name="van Vuuren N."/>
            <person name="Yilmaz N."/>
            <person name="Duong T.A."/>
            <person name="van der Merwe N.A."/>
            <person name="Wingfield M.J."/>
            <person name="Wingfield B.D."/>
        </authorList>
    </citation>
    <scope>NUCLEOTIDE SEQUENCE [LARGE SCALE GENOMIC DNA]</scope>
    <source>
        <strain evidence="2 3">CMW 5346</strain>
    </source>
</reference>
<evidence type="ECO:0000313" key="3">
    <source>
        <dbReference type="Proteomes" id="UP001583186"/>
    </source>
</evidence>
<keyword evidence="3" id="KW-1185">Reference proteome</keyword>
<name>A0ABR3ZN84_9PEZI</name>
<feature type="compositionally biased region" description="Polar residues" evidence="1">
    <location>
        <begin position="92"/>
        <end position="101"/>
    </location>
</feature>
<sequence length="115" mass="12421">MSAYNDAISAYAHAKSMADANKAAKSSSSYTTSSAASVYSDTSSYYPVKDNNMKNSYGCTPKSSKSSSLKNWTKNLVSDLGKSPTHRYDAAHSSSMHSTNAVGAPYWDNTRHTKM</sequence>
<gene>
    <name evidence="2" type="ORF">Sste5346_001634</name>
</gene>
<accession>A0ABR3ZN84</accession>
<dbReference type="Proteomes" id="UP001583186">
    <property type="component" value="Unassembled WGS sequence"/>
</dbReference>
<feature type="region of interest" description="Disordered" evidence="1">
    <location>
        <begin position="85"/>
        <end position="115"/>
    </location>
</feature>
<evidence type="ECO:0000256" key="1">
    <source>
        <dbReference type="SAM" id="MobiDB-lite"/>
    </source>
</evidence>